<dbReference type="AlphaFoldDB" id="A0A2V4AQA6"/>
<evidence type="ECO:0000313" key="3">
    <source>
        <dbReference type="EMBL" id="PXY22204.1"/>
    </source>
</evidence>
<dbReference type="GO" id="GO:0043856">
    <property type="term" value="F:anti-sigma factor antagonist activity"/>
    <property type="evidence" value="ECO:0007669"/>
    <property type="project" value="InterPro"/>
</dbReference>
<accession>A0A2V4AQA6</accession>
<protein>
    <recommendedName>
        <fullName evidence="2">Anti-sigma factor antagonist</fullName>
    </recommendedName>
</protein>
<reference evidence="3 4" key="1">
    <citation type="submission" date="2016-07" db="EMBL/GenBank/DDBJ databases">
        <title>Draft genome sequence of Prauserella muralis DSM 45305, isolated from a mould-covered wall in an indoor environment.</title>
        <authorList>
            <person name="Ruckert C."/>
            <person name="Albersmeier A."/>
            <person name="Jiang C.-L."/>
            <person name="Jiang Y."/>
            <person name="Kalinowski J."/>
            <person name="Schneider O."/>
            <person name="Winkler A."/>
            <person name="Zotchev S.B."/>
        </authorList>
    </citation>
    <scope>NUCLEOTIDE SEQUENCE [LARGE SCALE GENOMIC DNA]</scope>
    <source>
        <strain evidence="3 4">DSM 45305</strain>
    </source>
</reference>
<organism evidence="3 4">
    <name type="scientific">Prauserella muralis</name>
    <dbReference type="NCBI Taxonomy" id="588067"/>
    <lineage>
        <taxon>Bacteria</taxon>
        <taxon>Bacillati</taxon>
        <taxon>Actinomycetota</taxon>
        <taxon>Actinomycetes</taxon>
        <taxon>Pseudonocardiales</taxon>
        <taxon>Pseudonocardiaceae</taxon>
        <taxon>Prauserella</taxon>
    </lineage>
</organism>
<dbReference type="Gene3D" id="3.30.750.24">
    <property type="entry name" value="STAS domain"/>
    <property type="match status" value="1"/>
</dbReference>
<evidence type="ECO:0000313" key="4">
    <source>
        <dbReference type="Proteomes" id="UP000249915"/>
    </source>
</evidence>
<dbReference type="PROSITE" id="PS50801">
    <property type="entry name" value="STAS"/>
    <property type="match status" value="1"/>
</dbReference>
<dbReference type="PANTHER" id="PTHR33495:SF2">
    <property type="entry name" value="ANTI-SIGMA FACTOR ANTAGONIST TM_1081-RELATED"/>
    <property type="match status" value="1"/>
</dbReference>
<dbReference type="PANTHER" id="PTHR33495">
    <property type="entry name" value="ANTI-SIGMA FACTOR ANTAGONIST TM_1081-RELATED-RELATED"/>
    <property type="match status" value="1"/>
</dbReference>
<dbReference type="InterPro" id="IPR002645">
    <property type="entry name" value="STAS_dom"/>
</dbReference>
<gene>
    <name evidence="3" type="ORF">BAY60_20150</name>
</gene>
<dbReference type="InterPro" id="IPR003658">
    <property type="entry name" value="Anti-sigma_ant"/>
</dbReference>
<dbReference type="EMBL" id="MASW01000005">
    <property type="protein sequence ID" value="PXY22204.1"/>
    <property type="molecule type" value="Genomic_DNA"/>
</dbReference>
<comment type="similarity">
    <text evidence="1 2">Belongs to the anti-sigma-factor antagonist family.</text>
</comment>
<dbReference type="Pfam" id="PF01740">
    <property type="entry name" value="STAS"/>
    <property type="match status" value="1"/>
</dbReference>
<evidence type="ECO:0000256" key="2">
    <source>
        <dbReference type="RuleBase" id="RU003749"/>
    </source>
</evidence>
<dbReference type="CDD" id="cd07043">
    <property type="entry name" value="STAS_anti-anti-sigma_factors"/>
    <property type="match status" value="1"/>
</dbReference>
<proteinExistence type="inferred from homology"/>
<dbReference type="Proteomes" id="UP000249915">
    <property type="component" value="Unassembled WGS sequence"/>
</dbReference>
<dbReference type="InterPro" id="IPR036513">
    <property type="entry name" value="STAS_dom_sf"/>
</dbReference>
<sequence>MSDLLDVRTESAGDTPTIVVAAVGEVDLGTVDTLRAELHAAAGRAVPPGPLVADLSDVSFFGSAGLTVLMSAHEECAARDIAFRVVAPSRTVLRPLQLTGLDEVLELTASREEALATASASRS</sequence>
<dbReference type="SUPFAM" id="SSF52091">
    <property type="entry name" value="SpoIIaa-like"/>
    <property type="match status" value="1"/>
</dbReference>
<dbReference type="RefSeq" id="WP_112282806.1">
    <property type="nucleotide sequence ID" value="NZ_MASW01000005.1"/>
</dbReference>
<dbReference type="OrthoDB" id="3634873at2"/>
<name>A0A2V4AQA6_9PSEU</name>
<dbReference type="NCBIfam" id="TIGR00377">
    <property type="entry name" value="ant_ant_sig"/>
    <property type="match status" value="1"/>
</dbReference>
<comment type="caution">
    <text evidence="3">The sequence shown here is derived from an EMBL/GenBank/DDBJ whole genome shotgun (WGS) entry which is preliminary data.</text>
</comment>
<evidence type="ECO:0000256" key="1">
    <source>
        <dbReference type="ARBA" id="ARBA00009013"/>
    </source>
</evidence>
<keyword evidence="4" id="KW-1185">Reference proteome</keyword>